<name>A0A9Q0MC19_BLOTA</name>
<proteinExistence type="predicted"/>
<evidence type="ECO:0000256" key="2">
    <source>
        <dbReference type="SAM" id="Phobius"/>
    </source>
</evidence>
<evidence type="ECO:0000313" key="4">
    <source>
        <dbReference type="Proteomes" id="UP001142055"/>
    </source>
</evidence>
<keyword evidence="2" id="KW-0812">Transmembrane</keyword>
<accession>A0A9Q0MC19</accession>
<keyword evidence="2" id="KW-1133">Transmembrane helix</keyword>
<feature type="compositionally biased region" description="Basic and acidic residues" evidence="1">
    <location>
        <begin position="65"/>
        <end position="82"/>
    </location>
</feature>
<feature type="transmembrane region" description="Helical" evidence="2">
    <location>
        <begin position="25"/>
        <end position="51"/>
    </location>
</feature>
<dbReference type="EMBL" id="JAPWDV010000001">
    <property type="protein sequence ID" value="KAJ6223081.1"/>
    <property type="molecule type" value="Genomic_DNA"/>
</dbReference>
<feature type="compositionally biased region" description="Acidic residues" evidence="1">
    <location>
        <begin position="83"/>
        <end position="98"/>
    </location>
</feature>
<comment type="caution">
    <text evidence="3">The sequence shown here is derived from an EMBL/GenBank/DDBJ whole genome shotgun (WGS) entry which is preliminary data.</text>
</comment>
<feature type="compositionally biased region" description="Basic and acidic residues" evidence="1">
    <location>
        <begin position="118"/>
        <end position="129"/>
    </location>
</feature>
<gene>
    <name evidence="3" type="ORF">RDWZM_001626</name>
</gene>
<keyword evidence="2" id="KW-0472">Membrane</keyword>
<dbReference type="AlphaFoldDB" id="A0A9Q0MC19"/>
<sequence length="136" mass="15597">MDATLDANNLTNLADNGTLNWASDWLGYIALCMFSMVLLVPTLGIVGLMVWEYFSDEAERKAERQKEIDLAMKNHFSPKKEGEIDDEKESSSEDELRDVDEVLQQAETMLKKRHRPKPRDGEDEFRSPDDFDAILT</sequence>
<feature type="region of interest" description="Disordered" evidence="1">
    <location>
        <begin position="65"/>
        <end position="136"/>
    </location>
</feature>
<dbReference type="Proteomes" id="UP001142055">
    <property type="component" value="Chromosome 1"/>
</dbReference>
<reference evidence="3" key="1">
    <citation type="submission" date="2022-12" db="EMBL/GenBank/DDBJ databases">
        <title>Genome assemblies of Blomia tropicalis.</title>
        <authorList>
            <person name="Cui Y."/>
        </authorList>
    </citation>
    <scope>NUCLEOTIDE SEQUENCE</scope>
    <source>
        <tissue evidence="3">Adult mites</tissue>
    </source>
</reference>
<evidence type="ECO:0000313" key="3">
    <source>
        <dbReference type="EMBL" id="KAJ6223081.1"/>
    </source>
</evidence>
<keyword evidence="4" id="KW-1185">Reference proteome</keyword>
<protein>
    <submittedName>
        <fullName evidence="3">Uncharacterized protein</fullName>
    </submittedName>
</protein>
<organism evidence="3 4">
    <name type="scientific">Blomia tropicalis</name>
    <name type="common">Mite</name>
    <dbReference type="NCBI Taxonomy" id="40697"/>
    <lineage>
        <taxon>Eukaryota</taxon>
        <taxon>Metazoa</taxon>
        <taxon>Ecdysozoa</taxon>
        <taxon>Arthropoda</taxon>
        <taxon>Chelicerata</taxon>
        <taxon>Arachnida</taxon>
        <taxon>Acari</taxon>
        <taxon>Acariformes</taxon>
        <taxon>Sarcoptiformes</taxon>
        <taxon>Astigmata</taxon>
        <taxon>Glycyphagoidea</taxon>
        <taxon>Echimyopodidae</taxon>
        <taxon>Blomia</taxon>
    </lineage>
</organism>
<evidence type="ECO:0000256" key="1">
    <source>
        <dbReference type="SAM" id="MobiDB-lite"/>
    </source>
</evidence>